<dbReference type="AlphaFoldDB" id="A0A5D0MNZ0"/>
<dbReference type="InterPro" id="IPR050188">
    <property type="entry name" value="RluA_PseudoU_synthase"/>
</dbReference>
<dbReference type="GO" id="GO:0009982">
    <property type="term" value="F:pseudouridine synthase activity"/>
    <property type="evidence" value="ECO:0007669"/>
    <property type="project" value="InterPro"/>
</dbReference>
<gene>
    <name evidence="4" type="ORF">FXF49_07515</name>
</gene>
<dbReference type="Proteomes" id="UP000323337">
    <property type="component" value="Unassembled WGS sequence"/>
</dbReference>
<dbReference type="CDD" id="cd00165">
    <property type="entry name" value="S4"/>
    <property type="match status" value="1"/>
</dbReference>
<dbReference type="InterPro" id="IPR020103">
    <property type="entry name" value="PsdUridine_synth_cat_dom_sf"/>
</dbReference>
<organism evidence="4 5">
    <name type="scientific">Flexistipes sinusarabici</name>
    <dbReference type="NCBI Taxonomy" id="2352"/>
    <lineage>
        <taxon>Bacteria</taxon>
        <taxon>Pseudomonadati</taxon>
        <taxon>Deferribacterota</taxon>
        <taxon>Deferribacteres</taxon>
        <taxon>Deferribacterales</taxon>
        <taxon>Flexistipitaceae</taxon>
        <taxon>Flexistipes</taxon>
    </lineage>
</organism>
<evidence type="ECO:0000313" key="5">
    <source>
        <dbReference type="Proteomes" id="UP000323337"/>
    </source>
</evidence>
<evidence type="ECO:0000259" key="3">
    <source>
        <dbReference type="Pfam" id="PF00849"/>
    </source>
</evidence>
<dbReference type="PANTHER" id="PTHR21600:SF44">
    <property type="entry name" value="RIBOSOMAL LARGE SUBUNIT PSEUDOURIDINE SYNTHASE D"/>
    <property type="match status" value="1"/>
</dbReference>
<accession>A0A5D0MNZ0</accession>
<dbReference type="InterPro" id="IPR006145">
    <property type="entry name" value="PsdUridine_synth_RsuA/RluA"/>
</dbReference>
<dbReference type="CDD" id="cd02869">
    <property type="entry name" value="PseudoU_synth_RluA_like"/>
    <property type="match status" value="1"/>
</dbReference>
<dbReference type="Gene3D" id="3.30.2350.10">
    <property type="entry name" value="Pseudouridine synthase"/>
    <property type="match status" value="1"/>
</dbReference>
<dbReference type="EMBL" id="VSIV01000179">
    <property type="protein sequence ID" value="TYB33200.1"/>
    <property type="molecule type" value="Genomic_DNA"/>
</dbReference>
<dbReference type="GO" id="GO:0000455">
    <property type="term" value="P:enzyme-directed rRNA pseudouridine synthesis"/>
    <property type="evidence" value="ECO:0007669"/>
    <property type="project" value="TreeGrafter"/>
</dbReference>
<protein>
    <recommendedName>
        <fullName evidence="3">Pseudouridine synthase RsuA/RluA-like domain-containing protein</fullName>
    </recommendedName>
</protein>
<reference evidence="4 5" key="1">
    <citation type="submission" date="2019-08" db="EMBL/GenBank/DDBJ databases">
        <title>Genomic characterization of a novel candidate phylum (ARYD3) from a high temperature, high salinity tertiary oil reservoir in north central Oklahoma, USA.</title>
        <authorList>
            <person name="Youssef N.H."/>
            <person name="Yadav A."/>
            <person name="Elshahed M.S."/>
        </authorList>
    </citation>
    <scope>NUCLEOTIDE SEQUENCE [LARGE SCALE GENOMIC DNA]</scope>
    <source>
        <strain evidence="4">ARYD1</strain>
    </source>
</reference>
<dbReference type="Pfam" id="PF00849">
    <property type="entry name" value="PseudoU_synth_2"/>
    <property type="match status" value="1"/>
</dbReference>
<dbReference type="GO" id="GO:0140098">
    <property type="term" value="F:catalytic activity, acting on RNA"/>
    <property type="evidence" value="ECO:0007669"/>
    <property type="project" value="UniProtKB-ARBA"/>
</dbReference>
<comment type="caution">
    <text evidence="4">The sequence shown here is derived from an EMBL/GenBank/DDBJ whole genome shotgun (WGS) entry which is preliminary data.</text>
</comment>
<evidence type="ECO:0000256" key="2">
    <source>
        <dbReference type="PROSITE-ProRule" id="PRU00182"/>
    </source>
</evidence>
<dbReference type="PANTHER" id="PTHR21600">
    <property type="entry name" value="MITOCHONDRIAL RNA PSEUDOURIDINE SYNTHASE"/>
    <property type="match status" value="1"/>
</dbReference>
<dbReference type="PROSITE" id="PS50889">
    <property type="entry name" value="S4"/>
    <property type="match status" value="1"/>
</dbReference>
<feature type="domain" description="Pseudouridine synthase RsuA/RluA-like" evidence="3">
    <location>
        <begin position="93"/>
        <end position="230"/>
    </location>
</feature>
<sequence length="283" mass="32820">MPQRGSYCNSYTNFIEADLSVPMIDIVDILREKYDISGRQAKKLIKKGCVLLDDKPVNSRYINKSGTDKITVNLKEPEIRYDTQNFFIKQTPNVLFLYKPPFMHTERITPFDPLTLQDIVKNEFPGYKLISRLDFETDGVVAAIRDLPEYSTQKQYLAFICGKLRENIKLSYEIDASHRKKVKVLNREGNNATVFSPIKYFRDSSGEEVTLISVSLNYASRHQIRAFCAHIGMPIVGDSLYGYRYCKRMFLHCKYTKIISSLLNERGIRAFSPNWQEFVKSFD</sequence>
<keyword evidence="2" id="KW-0694">RNA-binding</keyword>
<name>A0A5D0MNZ0_FLESI</name>
<evidence type="ECO:0000256" key="1">
    <source>
        <dbReference type="ARBA" id="ARBA00010876"/>
    </source>
</evidence>
<dbReference type="SUPFAM" id="SSF55174">
    <property type="entry name" value="Alpha-L RNA-binding motif"/>
    <property type="match status" value="1"/>
</dbReference>
<evidence type="ECO:0000313" key="4">
    <source>
        <dbReference type="EMBL" id="TYB33200.1"/>
    </source>
</evidence>
<dbReference type="GO" id="GO:0003723">
    <property type="term" value="F:RNA binding"/>
    <property type="evidence" value="ECO:0007669"/>
    <property type="project" value="UniProtKB-KW"/>
</dbReference>
<comment type="similarity">
    <text evidence="1">Belongs to the pseudouridine synthase RluA family.</text>
</comment>
<proteinExistence type="inferred from homology"/>
<dbReference type="SUPFAM" id="SSF55120">
    <property type="entry name" value="Pseudouridine synthase"/>
    <property type="match status" value="1"/>
</dbReference>